<dbReference type="Gene3D" id="3.10.450.50">
    <property type="match status" value="1"/>
</dbReference>
<dbReference type="InterPro" id="IPR027843">
    <property type="entry name" value="DUF4440"/>
</dbReference>
<feature type="signal peptide" evidence="1">
    <location>
        <begin position="1"/>
        <end position="21"/>
    </location>
</feature>
<comment type="caution">
    <text evidence="3">The sequence shown here is derived from an EMBL/GenBank/DDBJ whole genome shotgun (WGS) entry which is preliminary data.</text>
</comment>
<evidence type="ECO:0000313" key="3">
    <source>
        <dbReference type="EMBL" id="GAA4861055.1"/>
    </source>
</evidence>
<accession>A0ABP9DVA4</accession>
<dbReference type="InterPro" id="IPR032710">
    <property type="entry name" value="NTF2-like_dom_sf"/>
</dbReference>
<dbReference type="RefSeq" id="WP_345294505.1">
    <property type="nucleotide sequence ID" value="NZ_BAABJY010000001.1"/>
</dbReference>
<feature type="domain" description="DUF4440" evidence="2">
    <location>
        <begin position="35"/>
        <end position="149"/>
    </location>
</feature>
<dbReference type="Pfam" id="PF14534">
    <property type="entry name" value="DUF4440"/>
    <property type="match status" value="1"/>
</dbReference>
<evidence type="ECO:0000259" key="2">
    <source>
        <dbReference type="Pfam" id="PF14534"/>
    </source>
</evidence>
<sequence>MKSCLLAFGTVILLSVLPLSASSQEATGESRERLIATERESHQQWLRADLAALDALMAPDFHFVVMNGAVESKADVVGSDLPPEDILRTRPLQVASLRVEPEKVFVRGETAIVISLLHIEATVRERPIPERMRILSVYSRTQEDPEWRLTARSITPIQVRPAGAKASPAPPGE</sequence>
<dbReference type="Proteomes" id="UP001501323">
    <property type="component" value="Unassembled WGS sequence"/>
</dbReference>
<feature type="chain" id="PRO_5047284725" description="DUF4440 domain-containing protein" evidence="1">
    <location>
        <begin position="22"/>
        <end position="173"/>
    </location>
</feature>
<organism evidence="3 4">
    <name type="scientific">Luteimonas vadosa</name>
    <dbReference type="NCBI Taxonomy" id="1165507"/>
    <lineage>
        <taxon>Bacteria</taxon>
        <taxon>Pseudomonadati</taxon>
        <taxon>Pseudomonadota</taxon>
        <taxon>Gammaproteobacteria</taxon>
        <taxon>Lysobacterales</taxon>
        <taxon>Lysobacteraceae</taxon>
        <taxon>Luteimonas</taxon>
    </lineage>
</organism>
<proteinExistence type="predicted"/>
<name>A0ABP9DVA4_9GAMM</name>
<gene>
    <name evidence="3" type="ORF">GCM10023332_11360</name>
</gene>
<keyword evidence="4" id="KW-1185">Reference proteome</keyword>
<evidence type="ECO:0000313" key="4">
    <source>
        <dbReference type="Proteomes" id="UP001501323"/>
    </source>
</evidence>
<evidence type="ECO:0000256" key="1">
    <source>
        <dbReference type="SAM" id="SignalP"/>
    </source>
</evidence>
<reference evidence="4" key="1">
    <citation type="journal article" date="2019" name="Int. J. Syst. Evol. Microbiol.">
        <title>The Global Catalogue of Microorganisms (GCM) 10K type strain sequencing project: providing services to taxonomists for standard genome sequencing and annotation.</title>
        <authorList>
            <consortium name="The Broad Institute Genomics Platform"/>
            <consortium name="The Broad Institute Genome Sequencing Center for Infectious Disease"/>
            <person name="Wu L."/>
            <person name="Ma J."/>
        </authorList>
    </citation>
    <scope>NUCLEOTIDE SEQUENCE [LARGE SCALE GENOMIC DNA]</scope>
    <source>
        <strain evidence="4">JCM 18392</strain>
    </source>
</reference>
<keyword evidence="1" id="KW-0732">Signal</keyword>
<dbReference type="EMBL" id="BAABJY010000001">
    <property type="protein sequence ID" value="GAA4861055.1"/>
    <property type="molecule type" value="Genomic_DNA"/>
</dbReference>
<dbReference type="SUPFAM" id="SSF54427">
    <property type="entry name" value="NTF2-like"/>
    <property type="match status" value="1"/>
</dbReference>
<protein>
    <recommendedName>
        <fullName evidence="2">DUF4440 domain-containing protein</fullName>
    </recommendedName>
</protein>